<feature type="compositionally biased region" description="Low complexity" evidence="1">
    <location>
        <begin position="559"/>
        <end position="579"/>
    </location>
</feature>
<reference evidence="3" key="1">
    <citation type="submission" date="2020-11" db="EMBL/GenBank/DDBJ databases">
        <title>Chlorella ohadii genome sequencing and assembly.</title>
        <authorList>
            <person name="Murik O."/>
            <person name="Treves H."/>
            <person name="Kedem I."/>
            <person name="Shotland Y."/>
            <person name="Kaplan A."/>
        </authorList>
    </citation>
    <scope>NUCLEOTIDE SEQUENCE</scope>
    <source>
        <strain evidence="3">1</strain>
    </source>
</reference>
<dbReference type="AlphaFoldDB" id="A0AAD5DX40"/>
<dbReference type="GO" id="GO:0005874">
    <property type="term" value="C:microtubule"/>
    <property type="evidence" value="ECO:0007669"/>
    <property type="project" value="InterPro"/>
</dbReference>
<dbReference type="Proteomes" id="UP001205105">
    <property type="component" value="Unassembled WGS sequence"/>
</dbReference>
<organism evidence="3 4">
    <name type="scientific">Chlorella ohadii</name>
    <dbReference type="NCBI Taxonomy" id="2649997"/>
    <lineage>
        <taxon>Eukaryota</taxon>
        <taxon>Viridiplantae</taxon>
        <taxon>Chlorophyta</taxon>
        <taxon>core chlorophytes</taxon>
        <taxon>Trebouxiophyceae</taxon>
        <taxon>Chlorellales</taxon>
        <taxon>Chlorellaceae</taxon>
        <taxon>Chlorella clade</taxon>
        <taxon>Chlorella</taxon>
    </lineage>
</organism>
<gene>
    <name evidence="3" type="ORF">COHA_002526</name>
</gene>
<dbReference type="GO" id="GO:0008017">
    <property type="term" value="F:microtubule binding"/>
    <property type="evidence" value="ECO:0007669"/>
    <property type="project" value="InterPro"/>
</dbReference>
<evidence type="ECO:0000313" key="4">
    <source>
        <dbReference type="Proteomes" id="UP001205105"/>
    </source>
</evidence>
<accession>A0AAD5DX40</accession>
<dbReference type="Gene3D" id="1.25.10.10">
    <property type="entry name" value="Leucine-rich Repeat Variant"/>
    <property type="match status" value="1"/>
</dbReference>
<dbReference type="PANTHER" id="PTHR31355:SF7">
    <property type="entry name" value="MICROTUBULE-ASSOCIATED PROTEIN TORTIFOLIA1"/>
    <property type="match status" value="1"/>
</dbReference>
<dbReference type="InterPro" id="IPR011989">
    <property type="entry name" value="ARM-like"/>
</dbReference>
<evidence type="ECO:0000313" key="3">
    <source>
        <dbReference type="EMBL" id="KAI7843988.1"/>
    </source>
</evidence>
<name>A0AAD5DX40_9CHLO</name>
<dbReference type="InterPro" id="IPR016024">
    <property type="entry name" value="ARM-type_fold"/>
</dbReference>
<dbReference type="InterPro" id="IPR033337">
    <property type="entry name" value="TORTIFOLIA1/SINE1-2"/>
</dbReference>
<dbReference type="InterPro" id="IPR057600">
    <property type="entry name" value="TORTIFOLIA1/SINE1-2_N"/>
</dbReference>
<dbReference type="EMBL" id="JADXDR010000035">
    <property type="protein sequence ID" value="KAI7843988.1"/>
    <property type="molecule type" value="Genomic_DNA"/>
</dbReference>
<dbReference type="PANTHER" id="PTHR31355">
    <property type="entry name" value="MICROTUBULE-ASSOCIATED PROTEIN TORTIFOLIA1"/>
    <property type="match status" value="1"/>
</dbReference>
<feature type="compositionally biased region" description="Low complexity" evidence="1">
    <location>
        <begin position="505"/>
        <end position="520"/>
    </location>
</feature>
<sequence length="744" mass="74018">MARRGERYAVQDRLFASLERLETKDTQHAAVQELAHLIREMEPPVLSTLLHAAGTQTAKTSQFSRRHCLALAAQACTPQGCIHWRAMLEPPLLGKLLGLLGRALRDGDAAVCAAVAEGLGTAAAAAALAQAADHLGPLDPPLLRLLLTALNNPLCGGRAELCGVLAHLEAGRVRGLVGTSFHQVLAAWPEVLGSAAEGTGLLGVLGSKGKDFGARAAAAGALKALAAGVGLQAPGWDIVAAALKAAKTDTSKPVRDAATAALPLVAGLLEFQASGAPPDHWPAVCGSLLAAEAGGGKQRAAAIARAKAAAAGRVDDGGSPSHLIPAVHPAMPPPAAVGSAFGGATIAGSVPAVMPPPQFAAATASTAYLPATAVPMPPPPAGPFAFPPPPAMAVLPVMPQDNSQLAAQLASIQHQQAAMAAALAAFTTSTQSTLQQMQMHLSSVGAGVAALAAGSGSSGNDGQAQAIQASLEAVNARMAALAVGVGGAQQVLAAAGVGGAGVPTAGASGPAGSSPSAVAGSPGGPEPFCPKRLSSLHRSYNALEHDMLLKQQLAACLPGSPTAAPTSPAAGPPSAGHGAELSSAPTAPAAPDWEAAYGQLLGAGGDVPADQQAQLKLLRCIARSGPVWEQLSPATGQRLMQAVVAFLQEGTALKRLLPLLWPLADSATPASRAAAAYPAALRQQLLAALAAYPLLAVPAEGQVQGEALGQGGGTGTDGASPAADPLAEKRELLLSALRAVWDQP</sequence>
<dbReference type="SUPFAM" id="SSF48371">
    <property type="entry name" value="ARM repeat"/>
    <property type="match status" value="1"/>
</dbReference>
<dbReference type="Pfam" id="PF24714">
    <property type="entry name" value="TOR1L1_N"/>
    <property type="match status" value="1"/>
</dbReference>
<proteinExistence type="predicted"/>
<evidence type="ECO:0000256" key="1">
    <source>
        <dbReference type="SAM" id="MobiDB-lite"/>
    </source>
</evidence>
<evidence type="ECO:0000259" key="2">
    <source>
        <dbReference type="Pfam" id="PF24714"/>
    </source>
</evidence>
<keyword evidence="4" id="KW-1185">Reference proteome</keyword>
<feature type="region of interest" description="Disordered" evidence="1">
    <location>
        <begin position="559"/>
        <end position="588"/>
    </location>
</feature>
<feature type="region of interest" description="Disordered" evidence="1">
    <location>
        <begin position="505"/>
        <end position="530"/>
    </location>
</feature>
<feature type="domain" description="TORTIFOLIA1/SINE1-2 N-terminal" evidence="2">
    <location>
        <begin position="11"/>
        <end position="129"/>
    </location>
</feature>
<protein>
    <recommendedName>
        <fullName evidence="2">TORTIFOLIA1/SINE1-2 N-terminal domain-containing protein</fullName>
    </recommendedName>
</protein>
<comment type="caution">
    <text evidence="3">The sequence shown here is derived from an EMBL/GenBank/DDBJ whole genome shotgun (WGS) entry which is preliminary data.</text>
</comment>